<dbReference type="AlphaFoldDB" id="A0A2P2QT95"/>
<proteinExistence type="predicted"/>
<reference evidence="1" key="1">
    <citation type="submission" date="2018-02" db="EMBL/GenBank/DDBJ databases">
        <title>Rhizophora mucronata_Transcriptome.</title>
        <authorList>
            <person name="Meera S.P."/>
            <person name="Sreeshan A."/>
            <person name="Augustine A."/>
        </authorList>
    </citation>
    <scope>NUCLEOTIDE SEQUENCE</scope>
    <source>
        <tissue evidence="1">Leaf</tissue>
    </source>
</reference>
<accession>A0A2P2QT95</accession>
<sequence>MRPKEKGLQRNNYTSELRLQKATLEAKNHFELKAKSQQTDSGPNLKQSMNYFGKRERRKRNTKLIF</sequence>
<dbReference type="EMBL" id="GGEC01089681">
    <property type="protein sequence ID" value="MBX70165.1"/>
    <property type="molecule type" value="Transcribed_RNA"/>
</dbReference>
<evidence type="ECO:0000313" key="1">
    <source>
        <dbReference type="EMBL" id="MBX70165.1"/>
    </source>
</evidence>
<name>A0A2P2QT95_RHIMU</name>
<organism evidence="1">
    <name type="scientific">Rhizophora mucronata</name>
    <name type="common">Asiatic mangrove</name>
    <dbReference type="NCBI Taxonomy" id="61149"/>
    <lineage>
        <taxon>Eukaryota</taxon>
        <taxon>Viridiplantae</taxon>
        <taxon>Streptophyta</taxon>
        <taxon>Embryophyta</taxon>
        <taxon>Tracheophyta</taxon>
        <taxon>Spermatophyta</taxon>
        <taxon>Magnoliopsida</taxon>
        <taxon>eudicotyledons</taxon>
        <taxon>Gunneridae</taxon>
        <taxon>Pentapetalae</taxon>
        <taxon>rosids</taxon>
        <taxon>fabids</taxon>
        <taxon>Malpighiales</taxon>
        <taxon>Rhizophoraceae</taxon>
        <taxon>Rhizophora</taxon>
    </lineage>
</organism>
<protein>
    <submittedName>
        <fullName evidence="1">Uncharacterized protein</fullName>
    </submittedName>
</protein>